<protein>
    <submittedName>
        <fullName evidence="5">ABC transporter ATP-binding protein</fullName>
    </submittedName>
</protein>
<keyword evidence="3 5" id="KW-0067">ATP-binding</keyword>
<keyword evidence="1" id="KW-0813">Transport</keyword>
<proteinExistence type="predicted"/>
<evidence type="ECO:0000313" key="6">
    <source>
        <dbReference type="Proteomes" id="UP000623967"/>
    </source>
</evidence>
<accession>A0ABS1TUD4</accession>
<comment type="caution">
    <text evidence="5">The sequence shown here is derived from an EMBL/GenBank/DDBJ whole genome shotgun (WGS) entry which is preliminary data.</text>
</comment>
<evidence type="ECO:0000256" key="2">
    <source>
        <dbReference type="ARBA" id="ARBA00022741"/>
    </source>
</evidence>
<evidence type="ECO:0000313" key="5">
    <source>
        <dbReference type="EMBL" id="MBL4954922.1"/>
    </source>
</evidence>
<evidence type="ECO:0000259" key="4">
    <source>
        <dbReference type="PROSITE" id="PS50893"/>
    </source>
</evidence>
<dbReference type="InterPro" id="IPR051120">
    <property type="entry name" value="ABC_AA/LPS_Transport"/>
</dbReference>
<dbReference type="EMBL" id="JAESWB010000371">
    <property type="protein sequence ID" value="MBL4954922.1"/>
    <property type="molecule type" value="Genomic_DNA"/>
</dbReference>
<organism evidence="5 6">
    <name type="scientific">Neobacillus paridis</name>
    <dbReference type="NCBI Taxonomy" id="2803862"/>
    <lineage>
        <taxon>Bacteria</taxon>
        <taxon>Bacillati</taxon>
        <taxon>Bacillota</taxon>
        <taxon>Bacilli</taxon>
        <taxon>Bacillales</taxon>
        <taxon>Bacillaceae</taxon>
        <taxon>Neobacillus</taxon>
    </lineage>
</organism>
<dbReference type="RefSeq" id="WP_202656154.1">
    <property type="nucleotide sequence ID" value="NZ_JAESWB010000371.1"/>
</dbReference>
<name>A0ABS1TUD4_9BACI</name>
<dbReference type="PROSITE" id="PS50893">
    <property type="entry name" value="ABC_TRANSPORTER_2"/>
    <property type="match status" value="1"/>
</dbReference>
<dbReference type="Gene3D" id="3.40.50.300">
    <property type="entry name" value="P-loop containing nucleotide triphosphate hydrolases"/>
    <property type="match status" value="1"/>
</dbReference>
<gene>
    <name evidence="5" type="ORF">JK635_22445</name>
</gene>
<dbReference type="GO" id="GO:0005524">
    <property type="term" value="F:ATP binding"/>
    <property type="evidence" value="ECO:0007669"/>
    <property type="project" value="UniProtKB-KW"/>
</dbReference>
<keyword evidence="2" id="KW-0547">Nucleotide-binding</keyword>
<evidence type="ECO:0000256" key="3">
    <source>
        <dbReference type="ARBA" id="ARBA00022840"/>
    </source>
</evidence>
<keyword evidence="6" id="KW-1185">Reference proteome</keyword>
<dbReference type="SUPFAM" id="SSF52540">
    <property type="entry name" value="P-loop containing nucleoside triphosphate hydrolases"/>
    <property type="match status" value="1"/>
</dbReference>
<dbReference type="PANTHER" id="PTHR45772">
    <property type="entry name" value="CONSERVED COMPONENT OF ABC TRANSPORTER FOR NATURAL AMINO ACIDS-RELATED"/>
    <property type="match status" value="1"/>
</dbReference>
<dbReference type="CDD" id="cd03219">
    <property type="entry name" value="ABC_Mj1267_LivG_branched"/>
    <property type="match status" value="1"/>
</dbReference>
<dbReference type="InterPro" id="IPR003593">
    <property type="entry name" value="AAA+_ATPase"/>
</dbReference>
<sequence length="254" mass="28399">MELLKIAKVSREFGGLKAIDDVSFSVKKGAIHGVIGPNGSGKTTLFNVVSGHYKPTSGEVWFENKPIHKLPPYKICRAGLARTFQNLRLFKQMTVLENICAVLDESSGVRILDYFLFLNRVLRIEKETVLKAEKLLEDFNLSEWWNVQADSLPYGVQKRMEIARALATNPKLLLLDEPAAGLNHTETDELSGIIKHIRDDLGITVVLIEHDMKMVMSICETITVLNEGHLLIEGTPEVVSNDKQVISAYLGGEW</sequence>
<dbReference type="Pfam" id="PF00005">
    <property type="entry name" value="ABC_tran"/>
    <property type="match status" value="1"/>
</dbReference>
<dbReference type="SMART" id="SM00382">
    <property type="entry name" value="AAA"/>
    <property type="match status" value="1"/>
</dbReference>
<evidence type="ECO:0000256" key="1">
    <source>
        <dbReference type="ARBA" id="ARBA00022448"/>
    </source>
</evidence>
<dbReference type="InterPro" id="IPR003439">
    <property type="entry name" value="ABC_transporter-like_ATP-bd"/>
</dbReference>
<feature type="domain" description="ABC transporter" evidence="4">
    <location>
        <begin position="4"/>
        <end position="252"/>
    </location>
</feature>
<dbReference type="Pfam" id="PF12399">
    <property type="entry name" value="BCA_ABC_TP_C"/>
    <property type="match status" value="1"/>
</dbReference>
<dbReference type="InterPro" id="IPR032823">
    <property type="entry name" value="BCA_ABC_TP_C"/>
</dbReference>
<dbReference type="InterPro" id="IPR027417">
    <property type="entry name" value="P-loop_NTPase"/>
</dbReference>
<reference evidence="5 6" key="1">
    <citation type="submission" date="2021-01" db="EMBL/GenBank/DDBJ databases">
        <title>Genome public.</title>
        <authorList>
            <person name="Liu C."/>
            <person name="Sun Q."/>
        </authorList>
    </citation>
    <scope>NUCLEOTIDE SEQUENCE [LARGE SCALE GENOMIC DNA]</scope>
    <source>
        <strain evidence="5 6">YIM B02564</strain>
    </source>
</reference>
<dbReference type="Proteomes" id="UP000623967">
    <property type="component" value="Unassembled WGS sequence"/>
</dbReference>